<gene>
    <name evidence="2" type="ORF">SAMN05421856_11628</name>
</gene>
<evidence type="ECO:0000313" key="3">
    <source>
        <dbReference type="Proteomes" id="UP000199450"/>
    </source>
</evidence>
<dbReference type="AlphaFoldDB" id="A0A1H8DTR1"/>
<name>A0A1H8DTR1_9FLAO</name>
<proteinExistence type="predicted"/>
<dbReference type="Proteomes" id="UP000199450">
    <property type="component" value="Unassembled WGS sequence"/>
</dbReference>
<organism evidence="2 3">
    <name type="scientific">Chryseobacterium taichungense</name>
    <dbReference type="NCBI Taxonomy" id="295069"/>
    <lineage>
        <taxon>Bacteria</taxon>
        <taxon>Pseudomonadati</taxon>
        <taxon>Bacteroidota</taxon>
        <taxon>Flavobacteriia</taxon>
        <taxon>Flavobacteriales</taxon>
        <taxon>Weeksellaceae</taxon>
        <taxon>Chryseobacterium group</taxon>
        <taxon>Chryseobacterium</taxon>
    </lineage>
</organism>
<keyword evidence="1" id="KW-1133">Transmembrane helix</keyword>
<feature type="transmembrane region" description="Helical" evidence="1">
    <location>
        <begin position="7"/>
        <end position="28"/>
    </location>
</feature>
<protein>
    <submittedName>
        <fullName evidence="2">Uncharacterized protein</fullName>
    </submittedName>
</protein>
<reference evidence="3" key="1">
    <citation type="submission" date="2016-10" db="EMBL/GenBank/DDBJ databases">
        <authorList>
            <person name="Varghese N."/>
            <person name="Submissions S."/>
        </authorList>
    </citation>
    <scope>NUCLEOTIDE SEQUENCE [LARGE SCALE GENOMIC DNA]</scope>
    <source>
        <strain evidence="3">DSM 17453</strain>
    </source>
</reference>
<dbReference type="EMBL" id="FOBV01000016">
    <property type="protein sequence ID" value="SEN10556.1"/>
    <property type="molecule type" value="Genomic_DNA"/>
</dbReference>
<sequence length="140" mass="16196">MKTLLKYDLSIQQTIILLFIITLLMLAITKNESLTTLVQIEFFLLAILQYTLNIAKFCNKNYARTHSRIIYIFVSTYVVITFLLFILCLSLKYTVLNNFLEWMPVSWLAASPVLIILSLSISFSDRESKNLKTTTKNENS</sequence>
<evidence type="ECO:0000313" key="2">
    <source>
        <dbReference type="EMBL" id="SEN10556.1"/>
    </source>
</evidence>
<keyword evidence="1" id="KW-0472">Membrane</keyword>
<keyword evidence="3" id="KW-1185">Reference proteome</keyword>
<dbReference type="RefSeq" id="WP_090002429.1">
    <property type="nucleotide sequence ID" value="NZ_FOBV01000016.1"/>
</dbReference>
<feature type="transmembrane region" description="Helical" evidence="1">
    <location>
        <begin position="70"/>
        <end position="93"/>
    </location>
</feature>
<evidence type="ECO:0000256" key="1">
    <source>
        <dbReference type="SAM" id="Phobius"/>
    </source>
</evidence>
<feature type="transmembrane region" description="Helical" evidence="1">
    <location>
        <begin position="40"/>
        <end position="58"/>
    </location>
</feature>
<accession>A0A1H8DTR1</accession>
<dbReference type="STRING" id="295069.SAMN05421856_11628"/>
<dbReference type="OrthoDB" id="1263016at2"/>
<keyword evidence="1" id="KW-0812">Transmembrane</keyword>
<feature type="transmembrane region" description="Helical" evidence="1">
    <location>
        <begin position="105"/>
        <end position="123"/>
    </location>
</feature>